<evidence type="ECO:0000313" key="1">
    <source>
        <dbReference type="EMBL" id="KAI4866845.1"/>
    </source>
</evidence>
<dbReference type="Proteomes" id="UP001497700">
    <property type="component" value="Unassembled WGS sequence"/>
</dbReference>
<keyword evidence="2" id="KW-1185">Reference proteome</keyword>
<gene>
    <name evidence="1" type="ORF">F4820DRAFT_457371</name>
</gene>
<sequence length="229" mass="25044">MTIITTQPHSLVIVAPFLMIPVYSSALRGQAEPELWTGLILVGLGRCFAIVKAEYCAILVTVKSIPKMVLRESGPLDISYEVIATSVGAFLGIPLGAAMLSRFGLRCYDSLFLRFVAPRPLVGLLYTILVLFAYQGRQVVHQIVSVVRVAVPLVLCFVLIFFLTLWATRRCGLGYALGAAQRFAVASNNFELAIAMAIATYDPNSDQTLASAVEPLFRLVYIVKMIGNR</sequence>
<evidence type="ECO:0000313" key="2">
    <source>
        <dbReference type="Proteomes" id="UP001497700"/>
    </source>
</evidence>
<comment type="caution">
    <text evidence="1">The sequence shown here is derived from an EMBL/GenBank/DDBJ whole genome shotgun (WGS) entry which is preliminary data.</text>
</comment>
<protein>
    <submittedName>
        <fullName evidence="1">Arsenite efflux transporter</fullName>
    </submittedName>
</protein>
<name>A0ACB9Z526_9PEZI</name>
<accession>A0ACB9Z526</accession>
<organism evidence="1 2">
    <name type="scientific">Hypoxylon rubiginosum</name>
    <dbReference type="NCBI Taxonomy" id="110542"/>
    <lineage>
        <taxon>Eukaryota</taxon>
        <taxon>Fungi</taxon>
        <taxon>Dikarya</taxon>
        <taxon>Ascomycota</taxon>
        <taxon>Pezizomycotina</taxon>
        <taxon>Sordariomycetes</taxon>
        <taxon>Xylariomycetidae</taxon>
        <taxon>Xylariales</taxon>
        <taxon>Hypoxylaceae</taxon>
        <taxon>Hypoxylon</taxon>
    </lineage>
</organism>
<reference evidence="1 2" key="1">
    <citation type="journal article" date="2022" name="New Phytol.">
        <title>Ecological generalism drives hyperdiversity of secondary metabolite gene clusters in xylarialean endophytes.</title>
        <authorList>
            <person name="Franco M.E.E."/>
            <person name="Wisecaver J.H."/>
            <person name="Arnold A.E."/>
            <person name="Ju Y.M."/>
            <person name="Slot J.C."/>
            <person name="Ahrendt S."/>
            <person name="Moore L.P."/>
            <person name="Eastman K.E."/>
            <person name="Scott K."/>
            <person name="Konkel Z."/>
            <person name="Mondo S.J."/>
            <person name="Kuo A."/>
            <person name="Hayes R.D."/>
            <person name="Haridas S."/>
            <person name="Andreopoulos B."/>
            <person name="Riley R."/>
            <person name="LaButti K."/>
            <person name="Pangilinan J."/>
            <person name="Lipzen A."/>
            <person name="Amirebrahimi M."/>
            <person name="Yan J."/>
            <person name="Adam C."/>
            <person name="Keymanesh K."/>
            <person name="Ng V."/>
            <person name="Louie K."/>
            <person name="Northen T."/>
            <person name="Drula E."/>
            <person name="Henrissat B."/>
            <person name="Hsieh H.M."/>
            <person name="Youens-Clark K."/>
            <person name="Lutzoni F."/>
            <person name="Miadlikowska J."/>
            <person name="Eastwood D.C."/>
            <person name="Hamelin R.C."/>
            <person name="Grigoriev I.V."/>
            <person name="U'Ren J.M."/>
        </authorList>
    </citation>
    <scope>NUCLEOTIDE SEQUENCE [LARGE SCALE GENOMIC DNA]</scope>
    <source>
        <strain evidence="1 2">CBS 119005</strain>
    </source>
</reference>
<dbReference type="EMBL" id="MU393454">
    <property type="protein sequence ID" value="KAI4866845.1"/>
    <property type="molecule type" value="Genomic_DNA"/>
</dbReference>
<proteinExistence type="predicted"/>